<evidence type="ECO:0000259" key="7">
    <source>
        <dbReference type="PROSITE" id="PS51307"/>
    </source>
</evidence>
<dbReference type="GO" id="GO:0016324">
    <property type="term" value="C:apical plasma membrane"/>
    <property type="evidence" value="ECO:0007669"/>
    <property type="project" value="TreeGrafter"/>
</dbReference>
<dbReference type="PANTHER" id="PTHR15012:SF32">
    <property type="entry name" value="PROTEIN SHROOM"/>
    <property type="match status" value="1"/>
</dbReference>
<accession>A0AAV8W746</accession>
<dbReference type="InterPro" id="IPR014799">
    <property type="entry name" value="ASD2_dom"/>
</dbReference>
<feature type="compositionally biased region" description="Polar residues" evidence="6">
    <location>
        <begin position="212"/>
        <end position="225"/>
    </location>
</feature>
<feature type="region of interest" description="Disordered" evidence="6">
    <location>
        <begin position="1"/>
        <end position="44"/>
    </location>
</feature>
<keyword evidence="5" id="KW-0175">Coiled coil</keyword>
<comment type="similarity">
    <text evidence="2">Belongs to the shroom family.</text>
</comment>
<evidence type="ECO:0000313" key="8">
    <source>
        <dbReference type="EMBL" id="KAJ8922396.1"/>
    </source>
</evidence>
<evidence type="ECO:0000256" key="5">
    <source>
        <dbReference type="SAM" id="Coils"/>
    </source>
</evidence>
<name>A0AAV8W746_9CUCU</name>
<dbReference type="Pfam" id="PF08687">
    <property type="entry name" value="ASD2"/>
    <property type="match status" value="1"/>
</dbReference>
<evidence type="ECO:0000256" key="2">
    <source>
        <dbReference type="ARBA" id="ARBA00006469"/>
    </source>
</evidence>
<feature type="region of interest" description="Disordered" evidence="6">
    <location>
        <begin position="109"/>
        <end position="155"/>
    </location>
</feature>
<keyword evidence="4" id="KW-0206">Cytoskeleton</keyword>
<dbReference type="PROSITE" id="PS51307">
    <property type="entry name" value="ASD2"/>
    <property type="match status" value="1"/>
</dbReference>
<feature type="domain" description="ASD2" evidence="7">
    <location>
        <begin position="372"/>
        <end position="698"/>
    </location>
</feature>
<feature type="compositionally biased region" description="Pro residues" evidence="6">
    <location>
        <begin position="138"/>
        <end position="147"/>
    </location>
</feature>
<gene>
    <name evidence="8" type="ORF">NQ315_004341</name>
</gene>
<comment type="subcellular location">
    <subcellularLocation>
        <location evidence="1">Cytoplasm</location>
        <location evidence="1">Cytoskeleton</location>
    </subcellularLocation>
</comment>
<feature type="compositionally biased region" description="Basic and acidic residues" evidence="6">
    <location>
        <begin position="10"/>
        <end position="19"/>
    </location>
</feature>
<dbReference type="GO" id="GO:0030864">
    <property type="term" value="C:cortical actin cytoskeleton"/>
    <property type="evidence" value="ECO:0007669"/>
    <property type="project" value="TreeGrafter"/>
</dbReference>
<feature type="compositionally biased region" description="Low complexity" evidence="6">
    <location>
        <begin position="253"/>
        <end position="274"/>
    </location>
</feature>
<dbReference type="GO" id="GO:0005912">
    <property type="term" value="C:adherens junction"/>
    <property type="evidence" value="ECO:0007669"/>
    <property type="project" value="TreeGrafter"/>
</dbReference>
<feature type="region of interest" description="Disordered" evidence="6">
    <location>
        <begin position="195"/>
        <end position="315"/>
    </location>
</feature>
<dbReference type="GO" id="GO:0007015">
    <property type="term" value="P:actin filament organization"/>
    <property type="evidence" value="ECO:0007669"/>
    <property type="project" value="TreeGrafter"/>
</dbReference>
<evidence type="ECO:0000256" key="6">
    <source>
        <dbReference type="SAM" id="MobiDB-lite"/>
    </source>
</evidence>
<dbReference type="Gene3D" id="6.10.250.3120">
    <property type="match status" value="1"/>
</dbReference>
<evidence type="ECO:0000256" key="1">
    <source>
        <dbReference type="ARBA" id="ARBA00004245"/>
    </source>
</evidence>
<evidence type="ECO:0000256" key="3">
    <source>
        <dbReference type="ARBA" id="ARBA00022490"/>
    </source>
</evidence>
<reference evidence="8 9" key="1">
    <citation type="journal article" date="2023" name="Insect Mol. Biol.">
        <title>Genome sequencing provides insights into the evolution of gene families encoding plant cell wall-degrading enzymes in longhorned beetles.</title>
        <authorList>
            <person name="Shin N.R."/>
            <person name="Okamura Y."/>
            <person name="Kirsch R."/>
            <person name="Pauchet Y."/>
        </authorList>
    </citation>
    <scope>NUCLEOTIDE SEQUENCE [LARGE SCALE GENOMIC DNA]</scope>
    <source>
        <strain evidence="8">EAD_L_NR</strain>
    </source>
</reference>
<sequence>SQSKAAYLAPRRDRDRIIPDSDTGSYKRTMSPNGHALSSEVISESQRVNSRETIWPLNRNGKDVLKNNNSILRRASMNEKQKCDEKEDLKLNLALPDVLPVNVKLLGPRSQQYNRPTHLSLSPLDNDNTKPSPKSPMKSPPSSPPKSPSRCSPFSPLRAVNLSPLSIISTTVNSPSPIIRTSAVTTTPVTTPINSSVVHTNPITSTSTSTSMNSRYSPQPVTFTPVSRIITNPPPSPESKGTTTDSPPESPRRLSPPIKPSLSPSTPLKLSPLRISPSSSNQSTPLHVSPLSTPISSCPKTPESSPPHSPKETKDYPTVIEGLQLIQRTEVVLRVNTTTTDAASQTEKEELPPTPLPTRKKLQEEIECEKLAEDFVDHLPTSDRLKELLVPAPEHKKPTDYVQGLFRVDVTSRPRPLSSPFRSRNNTPSSTPPPSHLPVTTTGTTSGKLSHCTKLGEIKTGNWCLIFYSLSPTLPIIPTLEPTSPLSGSSIYFTTSEPKAKFLTRYSQDMNKCHIVKDTKDLSQKKEELVHRLDKKLEVLRSEQLVVGDECKINDELGENVETHINRVARPHEVAKFRLHVEEVGKITSLLLGLSGRLARAENALMSMAEDHPERRILEAKRDKLLDQLAEAKKLKECIDRRSVSVSNILYKYLNSEEYADYDHFINMKAKLIMDSKEISDKIKLGEEQLLALRETLIVTD</sequence>
<evidence type="ECO:0000313" key="9">
    <source>
        <dbReference type="Proteomes" id="UP001159042"/>
    </source>
</evidence>
<proteinExistence type="inferred from homology"/>
<dbReference type="GO" id="GO:0051015">
    <property type="term" value="F:actin filament binding"/>
    <property type="evidence" value="ECO:0007669"/>
    <property type="project" value="InterPro"/>
</dbReference>
<feature type="coiled-coil region" evidence="5">
    <location>
        <begin position="615"/>
        <end position="642"/>
    </location>
</feature>
<feature type="compositionally biased region" description="Polar residues" evidence="6">
    <location>
        <begin position="109"/>
        <end position="126"/>
    </location>
</feature>
<dbReference type="EMBL" id="JANEYG010000007">
    <property type="protein sequence ID" value="KAJ8922396.1"/>
    <property type="molecule type" value="Genomic_DNA"/>
</dbReference>
<dbReference type="GO" id="GO:0000902">
    <property type="term" value="P:cell morphogenesis"/>
    <property type="evidence" value="ECO:0007669"/>
    <property type="project" value="TreeGrafter"/>
</dbReference>
<evidence type="ECO:0000256" key="4">
    <source>
        <dbReference type="ARBA" id="ARBA00023212"/>
    </source>
</evidence>
<dbReference type="InterPro" id="IPR027685">
    <property type="entry name" value="Shroom_fam"/>
</dbReference>
<keyword evidence="9" id="KW-1185">Reference proteome</keyword>
<comment type="caution">
    <text evidence="8">The sequence shown here is derived from an EMBL/GenBank/DDBJ whole genome shotgun (WGS) entry which is preliminary data.</text>
</comment>
<dbReference type="PANTHER" id="PTHR15012">
    <property type="entry name" value="APICAL PROTEIN/SHROOM-RELATED"/>
    <property type="match status" value="1"/>
</dbReference>
<feature type="compositionally biased region" description="Polar residues" evidence="6">
    <location>
        <begin position="276"/>
        <end position="303"/>
    </location>
</feature>
<dbReference type="Proteomes" id="UP001159042">
    <property type="component" value="Unassembled WGS sequence"/>
</dbReference>
<feature type="region of interest" description="Disordered" evidence="6">
    <location>
        <begin position="413"/>
        <end position="448"/>
    </location>
</feature>
<organism evidence="8 9">
    <name type="scientific">Exocentrus adspersus</name>
    <dbReference type="NCBI Taxonomy" id="1586481"/>
    <lineage>
        <taxon>Eukaryota</taxon>
        <taxon>Metazoa</taxon>
        <taxon>Ecdysozoa</taxon>
        <taxon>Arthropoda</taxon>
        <taxon>Hexapoda</taxon>
        <taxon>Insecta</taxon>
        <taxon>Pterygota</taxon>
        <taxon>Neoptera</taxon>
        <taxon>Endopterygota</taxon>
        <taxon>Coleoptera</taxon>
        <taxon>Polyphaga</taxon>
        <taxon>Cucujiformia</taxon>
        <taxon>Chrysomeloidea</taxon>
        <taxon>Cerambycidae</taxon>
        <taxon>Lamiinae</taxon>
        <taxon>Acanthocinini</taxon>
        <taxon>Exocentrus</taxon>
    </lineage>
</organism>
<feature type="compositionally biased region" description="Polar residues" evidence="6">
    <location>
        <begin position="23"/>
        <end position="32"/>
    </location>
</feature>
<dbReference type="AlphaFoldDB" id="A0AAV8W746"/>
<feature type="non-terminal residue" evidence="8">
    <location>
        <position position="1"/>
    </location>
</feature>
<feature type="compositionally biased region" description="Low complexity" evidence="6">
    <location>
        <begin position="413"/>
        <end position="429"/>
    </location>
</feature>
<dbReference type="GO" id="GO:0043296">
    <property type="term" value="C:apical junction complex"/>
    <property type="evidence" value="ECO:0007669"/>
    <property type="project" value="TreeGrafter"/>
</dbReference>
<protein>
    <recommendedName>
        <fullName evidence="7">ASD2 domain-containing protein</fullName>
    </recommendedName>
</protein>
<keyword evidence="3" id="KW-0963">Cytoplasm</keyword>